<organism evidence="1 2">
    <name type="scientific">Spiroplasma tabanidicola</name>
    <dbReference type="NCBI Taxonomy" id="324079"/>
    <lineage>
        <taxon>Bacteria</taxon>
        <taxon>Bacillati</taxon>
        <taxon>Mycoplasmatota</taxon>
        <taxon>Mollicutes</taxon>
        <taxon>Entomoplasmatales</taxon>
        <taxon>Spiroplasmataceae</taxon>
        <taxon>Spiroplasma</taxon>
    </lineage>
</organism>
<dbReference type="RefSeq" id="WP_156006356.1">
    <property type="nucleotide sequence ID" value="NZ_CP046276.1"/>
</dbReference>
<dbReference type="KEGG" id="stab:STABA_v1c05540"/>
<keyword evidence="1" id="KW-0067">ATP-binding</keyword>
<dbReference type="AlphaFoldDB" id="A0A6I6C507"/>
<dbReference type="OrthoDB" id="389406at2"/>
<proteinExistence type="predicted"/>
<protein>
    <submittedName>
        <fullName evidence="1">Holliday junction DNA helicase RuvA</fullName>
    </submittedName>
</protein>
<sequence>MHYIKSKIINIENNLIIVENNNIGYKGYLIDTLNRDLKIDNEVKLFYLNYRNEFIDESLFFIDENVLNLSKQLLQIKYFGIKTLNNLFNNISFNDLINYVNNQEIDKVMKLTNIKLNILKEVFSIVSDKILNKKYNKKQMEIINSLHKLGYGINNIYKVISIIDSSLDEELILQKALFELNEIKN</sequence>
<gene>
    <name evidence="1" type="primary">ruvA</name>
    <name evidence="1" type="ORF">STABA_v1c05540</name>
</gene>
<dbReference type="GO" id="GO:0004386">
    <property type="term" value="F:helicase activity"/>
    <property type="evidence" value="ECO:0007669"/>
    <property type="project" value="UniProtKB-KW"/>
</dbReference>
<name>A0A6I6C507_9MOLU</name>
<keyword evidence="2" id="KW-1185">Reference proteome</keyword>
<reference evidence="1 2" key="1">
    <citation type="submission" date="2019-11" db="EMBL/GenBank/DDBJ databases">
        <title>Complete genome sequence of Spiroplasma tabanidicola TAUS-1 (DSM 22603).</title>
        <authorList>
            <person name="Huang C.-T."/>
            <person name="Lin Y.-C."/>
            <person name="Kuo C.-H."/>
        </authorList>
    </citation>
    <scope>NUCLEOTIDE SEQUENCE [LARGE SCALE GENOMIC DNA]</scope>
    <source>
        <strain evidence="1 2">TAUS-1</strain>
    </source>
</reference>
<keyword evidence="1" id="KW-0347">Helicase</keyword>
<dbReference type="Proteomes" id="UP000424468">
    <property type="component" value="Chromosome"/>
</dbReference>
<keyword evidence="1" id="KW-0378">Hydrolase</keyword>
<evidence type="ECO:0000313" key="2">
    <source>
        <dbReference type="Proteomes" id="UP000424468"/>
    </source>
</evidence>
<accession>A0A6I6C507</accession>
<evidence type="ECO:0000313" key="1">
    <source>
        <dbReference type="EMBL" id="QGS51917.1"/>
    </source>
</evidence>
<keyword evidence="1" id="KW-0547">Nucleotide-binding</keyword>
<dbReference type="EMBL" id="CP046276">
    <property type="protein sequence ID" value="QGS51917.1"/>
    <property type="molecule type" value="Genomic_DNA"/>
</dbReference>